<evidence type="ECO:0000313" key="3">
    <source>
        <dbReference type="EMBL" id="CUV53202.1"/>
    </source>
</evidence>
<dbReference type="EMBL" id="CP025741">
    <property type="protein sequence ID" value="AYA47868.1"/>
    <property type="molecule type" value="Genomic_DNA"/>
</dbReference>
<reference evidence="1" key="2">
    <citation type="submission" date="2018-01" db="EMBL/GenBank/DDBJ databases">
        <title>Ralstonia pseudosolanacearum P824 infects blueberry.</title>
        <authorList>
            <person name="Bocsanczy A.M."/>
            <person name="Norman D.J."/>
        </authorList>
    </citation>
    <scope>NUCLEOTIDE SEQUENCE</scope>
    <source>
        <strain evidence="1">P824</strain>
    </source>
</reference>
<dbReference type="Proteomes" id="UP000262427">
    <property type="component" value="Chromosome CM"/>
</dbReference>
<evidence type="ECO:0000313" key="2">
    <source>
        <dbReference type="EMBL" id="CUV20787.1"/>
    </source>
</evidence>
<gene>
    <name evidence="2" type="ORF">PSS4_v1_1730006</name>
    <name evidence="1" type="ORF">RSP824_16100</name>
    <name evidence="3" type="ORF">RUN215_v1_90092</name>
</gene>
<protein>
    <submittedName>
        <fullName evidence="3">Uncharacterized protein</fullName>
    </submittedName>
</protein>
<evidence type="ECO:0000313" key="1">
    <source>
        <dbReference type="EMBL" id="AYA47868.1"/>
    </source>
</evidence>
<accession>A0A0S4WNN9</accession>
<proteinExistence type="predicted"/>
<evidence type="ECO:0000313" key="4">
    <source>
        <dbReference type="Proteomes" id="UP000262427"/>
    </source>
</evidence>
<name>A0A0S4WNN9_RALSL</name>
<dbReference type="AlphaFoldDB" id="A0A0S4WNN9"/>
<dbReference type="EMBL" id="LN899820">
    <property type="protein sequence ID" value="CUV53202.1"/>
    <property type="molecule type" value="Genomic_DNA"/>
</dbReference>
<reference evidence="4" key="3">
    <citation type="submission" date="2018-01" db="EMBL/GenBank/DDBJ databases">
        <title>Raltonia solanacearum P824 infects blueberry.</title>
        <authorList>
            <person name="Bocsanczy A.M."/>
            <person name="Norman D.J."/>
        </authorList>
    </citation>
    <scope>NUCLEOTIDE SEQUENCE [LARGE SCALE GENOMIC DNA]</scope>
    <source>
        <strain evidence="4">P824</strain>
    </source>
</reference>
<reference evidence="3" key="1">
    <citation type="submission" date="2015-10" db="EMBL/GenBank/DDBJ databases">
        <authorList>
            <person name="Gilbert D.G."/>
        </authorList>
    </citation>
    <scope>NUCLEOTIDE SEQUENCE</scope>
    <source>
        <strain evidence="3">Phyl III-seqv23</strain>
    </source>
</reference>
<dbReference type="EMBL" id="LN899821">
    <property type="protein sequence ID" value="CUV20787.1"/>
    <property type="molecule type" value="Genomic_DNA"/>
</dbReference>
<sequence>MNPGRRPLPETTMTRVLRLGANGQLARYTTRVFLAHPAVALTRCLRRAGRLENPDPSRATIVDGERLAVAMPRRDVGAPRPQGLGKDV</sequence>
<organism evidence="3">
    <name type="scientific">Ralstonia solanacearum</name>
    <name type="common">Pseudomonas solanacearum</name>
    <dbReference type="NCBI Taxonomy" id="305"/>
    <lineage>
        <taxon>Bacteria</taxon>
        <taxon>Pseudomonadati</taxon>
        <taxon>Pseudomonadota</taxon>
        <taxon>Betaproteobacteria</taxon>
        <taxon>Burkholderiales</taxon>
        <taxon>Burkholderiaceae</taxon>
        <taxon>Ralstonia</taxon>
        <taxon>Ralstonia solanacearum species complex</taxon>
    </lineage>
</organism>